<evidence type="ECO:0000256" key="2">
    <source>
        <dbReference type="ARBA" id="ARBA00022649"/>
    </source>
</evidence>
<sequence length="91" mass="10483">MLNKDTTMTFRINKDLKERTSKVSEDMGMDLSTAITMFLVRLDKDHELPFKPSTKTELEMAIEDIKKGNISKAHTNHEELIKDLTDGQDKE</sequence>
<dbReference type="PANTHER" id="PTHR38781:SF1">
    <property type="entry name" value="ANTITOXIN DINJ-RELATED"/>
    <property type="match status" value="1"/>
</dbReference>
<evidence type="ECO:0000313" key="4">
    <source>
        <dbReference type="Proteomes" id="UP000036106"/>
    </source>
</evidence>
<accession>A0A0H4QGZ9</accession>
<name>A0A0H4QGZ9_9LACO</name>
<evidence type="ECO:0000256" key="1">
    <source>
        <dbReference type="ARBA" id="ARBA00010562"/>
    </source>
</evidence>
<dbReference type="STRING" id="1007676.ABM34_09220"/>
<organism evidence="3 4">
    <name type="scientific">Companilactobacillus ginsenosidimutans</name>
    <dbReference type="NCBI Taxonomy" id="1007676"/>
    <lineage>
        <taxon>Bacteria</taxon>
        <taxon>Bacillati</taxon>
        <taxon>Bacillota</taxon>
        <taxon>Bacilli</taxon>
        <taxon>Lactobacillales</taxon>
        <taxon>Lactobacillaceae</taxon>
        <taxon>Companilactobacillus</taxon>
    </lineage>
</organism>
<keyword evidence="2" id="KW-1277">Toxin-antitoxin system</keyword>
<proteinExistence type="inferred from homology"/>
<dbReference type="GO" id="GO:0006351">
    <property type="term" value="P:DNA-templated transcription"/>
    <property type="evidence" value="ECO:0007669"/>
    <property type="project" value="TreeGrafter"/>
</dbReference>
<dbReference type="Pfam" id="PF04221">
    <property type="entry name" value="RelB"/>
    <property type="match status" value="1"/>
</dbReference>
<protein>
    <recommendedName>
        <fullName evidence="5">Damage-inducible protein J</fullName>
    </recommendedName>
</protein>
<dbReference type="AlphaFoldDB" id="A0A0H4QGZ9"/>
<dbReference type="RefSeq" id="WP_048705210.1">
    <property type="nucleotide sequence ID" value="NZ_CP012034.1"/>
</dbReference>
<dbReference type="PANTHER" id="PTHR38781">
    <property type="entry name" value="ANTITOXIN DINJ-RELATED"/>
    <property type="match status" value="1"/>
</dbReference>
<dbReference type="KEGG" id="lgn:ABM34_09220"/>
<dbReference type="GO" id="GO:0006355">
    <property type="term" value="P:regulation of DNA-templated transcription"/>
    <property type="evidence" value="ECO:0007669"/>
    <property type="project" value="InterPro"/>
</dbReference>
<dbReference type="NCBIfam" id="TIGR02384">
    <property type="entry name" value="RelB_DinJ"/>
    <property type="match status" value="1"/>
</dbReference>
<dbReference type="InterPro" id="IPR007337">
    <property type="entry name" value="RelB/DinJ"/>
</dbReference>
<dbReference type="Proteomes" id="UP000036106">
    <property type="component" value="Chromosome"/>
</dbReference>
<evidence type="ECO:0000313" key="3">
    <source>
        <dbReference type="EMBL" id="AKP67689.1"/>
    </source>
</evidence>
<reference evidence="4" key="1">
    <citation type="submission" date="2015-07" db="EMBL/GenBank/DDBJ databases">
        <title>Lactobacillus ginsenosidimutans/EMML 3141/ whole genome sequencing.</title>
        <authorList>
            <person name="Kim M.K."/>
            <person name="Im W.-T."/>
            <person name="Srinivasan S."/>
            <person name="Lee J.-J."/>
        </authorList>
    </citation>
    <scope>NUCLEOTIDE SEQUENCE [LARGE SCALE GENOMIC DNA]</scope>
    <source>
        <strain evidence="4">EMML 3041</strain>
    </source>
</reference>
<dbReference type="InterPro" id="IPR013321">
    <property type="entry name" value="Arc_rbn_hlx_hlx"/>
</dbReference>
<dbReference type="PATRIC" id="fig|1007676.4.peg.1866"/>
<comment type="similarity">
    <text evidence="1">Belongs to the RelB/DinJ antitoxin family.</text>
</comment>
<evidence type="ECO:0008006" key="5">
    <source>
        <dbReference type="Google" id="ProtNLM"/>
    </source>
</evidence>
<gene>
    <name evidence="3" type="ORF">ABM34_09220</name>
</gene>
<dbReference type="EMBL" id="CP012034">
    <property type="protein sequence ID" value="AKP67689.1"/>
    <property type="molecule type" value="Genomic_DNA"/>
</dbReference>
<dbReference type="Gene3D" id="1.10.1220.10">
    <property type="entry name" value="Met repressor-like"/>
    <property type="match status" value="1"/>
</dbReference>
<keyword evidence="4" id="KW-1185">Reference proteome</keyword>